<dbReference type="EMBL" id="PDNA01000038">
    <property type="protein sequence ID" value="PGH20831.1"/>
    <property type="molecule type" value="Genomic_DNA"/>
</dbReference>
<keyword evidence="1" id="KW-1133">Transmembrane helix</keyword>
<evidence type="ECO:0000313" key="3">
    <source>
        <dbReference type="Proteomes" id="UP000224634"/>
    </source>
</evidence>
<keyword evidence="1" id="KW-0812">Transmembrane</keyword>
<evidence type="ECO:0000313" key="2">
    <source>
        <dbReference type="EMBL" id="PGH20831.1"/>
    </source>
</evidence>
<name>A0A2B7YIF1_POLH7</name>
<dbReference type="AlphaFoldDB" id="A0A2B7YIF1"/>
<keyword evidence="1" id="KW-0472">Membrane</keyword>
<keyword evidence="3" id="KW-1185">Reference proteome</keyword>
<reference evidence="2 3" key="1">
    <citation type="submission" date="2017-10" db="EMBL/GenBank/DDBJ databases">
        <title>Comparative genomics in systemic dimorphic fungi from Ajellomycetaceae.</title>
        <authorList>
            <person name="Munoz J.F."/>
            <person name="Mcewen J.G."/>
            <person name="Clay O.K."/>
            <person name="Cuomo C.A."/>
        </authorList>
    </citation>
    <scope>NUCLEOTIDE SEQUENCE [LARGE SCALE GENOMIC DNA]</scope>
    <source>
        <strain evidence="2 3">UAMH7299</strain>
    </source>
</reference>
<accession>A0A2B7YIF1</accession>
<dbReference type="STRING" id="1447883.A0A2B7YIF1"/>
<comment type="caution">
    <text evidence="2">The sequence shown here is derived from an EMBL/GenBank/DDBJ whole genome shotgun (WGS) entry which is preliminary data.</text>
</comment>
<evidence type="ECO:0000256" key="1">
    <source>
        <dbReference type="SAM" id="Phobius"/>
    </source>
</evidence>
<gene>
    <name evidence="2" type="ORF">AJ80_03458</name>
</gene>
<dbReference type="Proteomes" id="UP000224634">
    <property type="component" value="Unassembled WGS sequence"/>
</dbReference>
<protein>
    <submittedName>
        <fullName evidence="2">Uncharacterized protein</fullName>
    </submittedName>
</protein>
<feature type="transmembrane region" description="Helical" evidence="1">
    <location>
        <begin position="53"/>
        <end position="74"/>
    </location>
</feature>
<sequence length="201" mass="22389">MGSAVQRRFTMLTALLVDLNNNAPSTVRASCNIIHCAFARLGTTVLHLMIGRSYGLYFTILGVACATLAPFLVLQSHYSVKWRRSTNTRVLNARYSSPSNDYDSNGASFSTVHCAVISKVFHEYEVKPLGSKARSSLVIARVIYNSRFSIDDEEEVSILMKDYLVQLATFKVQINAQKCLKGPRYSTTCRKGLLHSDRIGL</sequence>
<organism evidence="2 3">
    <name type="scientific">Polytolypa hystricis (strain UAMH7299)</name>
    <dbReference type="NCBI Taxonomy" id="1447883"/>
    <lineage>
        <taxon>Eukaryota</taxon>
        <taxon>Fungi</taxon>
        <taxon>Dikarya</taxon>
        <taxon>Ascomycota</taxon>
        <taxon>Pezizomycotina</taxon>
        <taxon>Eurotiomycetes</taxon>
        <taxon>Eurotiomycetidae</taxon>
        <taxon>Onygenales</taxon>
        <taxon>Onygenales incertae sedis</taxon>
        <taxon>Polytolypa</taxon>
    </lineage>
</organism>
<proteinExistence type="predicted"/>